<protein>
    <submittedName>
        <fullName evidence="2">Uncharacterized protein</fullName>
    </submittedName>
</protein>
<sequence length="117" mass="14228">MVKNSWYLHNIKKVIRTSTLLFFSLFIFFGHLFSFLFQSFLFRFSLFFERFLFRFTEFILCFLIAFSFIVFVFCFFINCSLRAFTFRCRITGDFYFIQLFTVQLTFPTGRHTVFSGS</sequence>
<organism evidence="2">
    <name type="scientific">Cacopsylla melanoneura</name>
    <dbReference type="NCBI Taxonomy" id="428564"/>
    <lineage>
        <taxon>Eukaryota</taxon>
        <taxon>Metazoa</taxon>
        <taxon>Ecdysozoa</taxon>
        <taxon>Arthropoda</taxon>
        <taxon>Hexapoda</taxon>
        <taxon>Insecta</taxon>
        <taxon>Pterygota</taxon>
        <taxon>Neoptera</taxon>
        <taxon>Paraneoptera</taxon>
        <taxon>Hemiptera</taxon>
        <taxon>Sternorrhyncha</taxon>
        <taxon>Psylloidea</taxon>
        <taxon>Psyllidae</taxon>
        <taxon>Psyllinae</taxon>
        <taxon>Cacopsylla</taxon>
    </lineage>
</organism>
<name>A0A8D9AFR0_9HEMI</name>
<reference evidence="2" key="1">
    <citation type="submission" date="2021-05" db="EMBL/GenBank/DDBJ databases">
        <authorList>
            <person name="Alioto T."/>
            <person name="Alioto T."/>
            <person name="Gomez Garrido J."/>
        </authorList>
    </citation>
    <scope>NUCLEOTIDE SEQUENCE</scope>
</reference>
<keyword evidence="1" id="KW-1133">Transmembrane helix</keyword>
<feature type="transmembrane region" description="Helical" evidence="1">
    <location>
        <begin position="20"/>
        <end position="41"/>
    </location>
</feature>
<keyword evidence="1" id="KW-0812">Transmembrane</keyword>
<dbReference type="EMBL" id="HBUF01568664">
    <property type="protein sequence ID" value="CAG6765634.1"/>
    <property type="molecule type" value="Transcribed_RNA"/>
</dbReference>
<evidence type="ECO:0000313" key="2">
    <source>
        <dbReference type="EMBL" id="CAG6765634.1"/>
    </source>
</evidence>
<evidence type="ECO:0000256" key="1">
    <source>
        <dbReference type="SAM" id="Phobius"/>
    </source>
</evidence>
<accession>A0A8D9AFR0</accession>
<dbReference type="EMBL" id="HBUF01568663">
    <property type="protein sequence ID" value="CAG6765632.1"/>
    <property type="molecule type" value="Transcribed_RNA"/>
</dbReference>
<proteinExistence type="predicted"/>
<feature type="transmembrane region" description="Helical" evidence="1">
    <location>
        <begin position="53"/>
        <end position="77"/>
    </location>
</feature>
<keyword evidence="1" id="KW-0472">Membrane</keyword>
<dbReference type="AlphaFoldDB" id="A0A8D9AFR0"/>